<dbReference type="EMBL" id="BKBQ01000002">
    <property type="protein sequence ID" value="GEQ53343.1"/>
    <property type="molecule type" value="Genomic_DNA"/>
</dbReference>
<dbReference type="Proteomes" id="UP000886607">
    <property type="component" value="Unassembled WGS sequence"/>
</dbReference>
<accession>A0AAN4RL90</accession>
<dbReference type="AlphaFoldDB" id="A0AAN4RL90"/>
<proteinExistence type="predicted"/>
<dbReference type="Proteomes" id="UP000886597">
    <property type="component" value="Unassembled WGS sequence"/>
</dbReference>
<organism evidence="3 4">
    <name type="scientific">Tetragenococcus koreensis</name>
    <dbReference type="NCBI Taxonomy" id="290335"/>
    <lineage>
        <taxon>Bacteria</taxon>
        <taxon>Bacillati</taxon>
        <taxon>Bacillota</taxon>
        <taxon>Bacilli</taxon>
        <taxon>Lactobacillales</taxon>
        <taxon>Enterococcaceae</taxon>
        <taxon>Tetragenococcus</taxon>
    </lineage>
</organism>
<evidence type="ECO:0000313" key="5">
    <source>
        <dbReference type="Proteomes" id="UP000886607"/>
    </source>
</evidence>
<feature type="domain" description="Aminoglycoside phosphotransferase" evidence="1">
    <location>
        <begin position="21"/>
        <end position="241"/>
    </location>
</feature>
<comment type="caution">
    <text evidence="3">The sequence shown here is derived from an EMBL/GenBank/DDBJ whole genome shotgun (WGS) entry which is preliminary data.</text>
</comment>
<protein>
    <submittedName>
        <fullName evidence="3">Aminoglycoside phosphotransferase</fullName>
    </submittedName>
</protein>
<dbReference type="RefSeq" id="WP_202583451.1">
    <property type="nucleotide sequence ID" value="NZ_BKBO01000002.1"/>
</dbReference>
<dbReference type="PANTHER" id="PTHR41283">
    <property type="entry name" value="AMINOGLYCOSIDE PHOSPHOTRANSFERASE"/>
    <property type="match status" value="1"/>
</dbReference>
<reference evidence="3" key="2">
    <citation type="journal article" date="2020" name="Int. Dairy J.">
        <title>Lactic acid bacterial diversity in Brie cheese focusing on salt concentration and pH of isolation medium and characterisation of halophilic and alkaliphilic lactic acid bacterial isolates.</title>
        <authorList>
            <person name="Unno R."/>
            <person name="Matsutani M."/>
            <person name="Suzuki T."/>
            <person name="Kodama K."/>
            <person name="Matsushita H."/>
            <person name="Yamasato K."/>
            <person name="Koizumi Y."/>
            <person name="Ishikawa M."/>
        </authorList>
    </citation>
    <scope>NUCLEOTIDE SEQUENCE</scope>
    <source>
        <strain evidence="3">7C1</strain>
        <strain evidence="2">8C4</strain>
    </source>
</reference>
<evidence type="ECO:0000313" key="4">
    <source>
        <dbReference type="Proteomes" id="UP000886597"/>
    </source>
</evidence>
<keyword evidence="5" id="KW-1185">Reference proteome</keyword>
<dbReference type="InterPro" id="IPR011009">
    <property type="entry name" value="Kinase-like_dom_sf"/>
</dbReference>
<evidence type="ECO:0000259" key="1">
    <source>
        <dbReference type="Pfam" id="PF01636"/>
    </source>
</evidence>
<reference evidence="3" key="1">
    <citation type="submission" date="2019-08" db="EMBL/GenBank/DDBJ databases">
        <authorList>
            <person name="Ishikawa M."/>
            <person name="Suzuki T."/>
            <person name="Matsutani M."/>
        </authorList>
    </citation>
    <scope>NUCLEOTIDE SEQUENCE</scope>
    <source>
        <strain evidence="3">7C1</strain>
        <strain evidence="2">8C4</strain>
    </source>
</reference>
<dbReference type="PANTHER" id="PTHR41283:SF1">
    <property type="entry name" value="AMINOGLYCOSIDE PHOSPHOTRANSFERASE DOMAIN-CONTAINING PROTEIN"/>
    <property type="match status" value="1"/>
</dbReference>
<dbReference type="EMBL" id="BKBO01000002">
    <property type="protein sequence ID" value="GEQ48320.1"/>
    <property type="molecule type" value="Genomic_DNA"/>
</dbReference>
<dbReference type="Pfam" id="PF01636">
    <property type="entry name" value="APH"/>
    <property type="match status" value="1"/>
</dbReference>
<evidence type="ECO:0000313" key="2">
    <source>
        <dbReference type="EMBL" id="GEQ48320.1"/>
    </source>
</evidence>
<dbReference type="InterPro" id="IPR002575">
    <property type="entry name" value="Aminoglycoside_PTrfase"/>
</dbReference>
<sequence>MIMMNEIKKIFNQLGFTIIYEISEGFSADKKYVAKKKSELYLIKVFNTSTMDEKEKEFDILKKVEEINVKSSKPIDIGTFNNFGYMITSYLAGKDGKKILPKLDTGMQYKLGLEAGEQLFRIHTITPNRPLESWDKRQNKKYHNKLAIYCKNNITFFNDDKVIKFIDENINYMKTRKNVLQHDDFHAGNLIFKNNQISGVIDFGSFDWGDSFHDFLKLGLFSRNISIPFAIGQIHGYFGKDPSTDFWILYSLYLGMEMISSVNWCLELYPSQLNKMLDSFNIILKDHNNFSQIMPKWYRSIKKDGLIL</sequence>
<gene>
    <name evidence="2" type="ORF">TK11N_01720</name>
    <name evidence="3" type="ORF">TK2N_01870</name>
</gene>
<dbReference type="SUPFAM" id="SSF56112">
    <property type="entry name" value="Protein kinase-like (PK-like)"/>
    <property type="match status" value="1"/>
</dbReference>
<evidence type="ECO:0000313" key="3">
    <source>
        <dbReference type="EMBL" id="GEQ53343.1"/>
    </source>
</evidence>
<name>A0AAN4RL90_9ENTE</name>
<dbReference type="Gene3D" id="3.90.1200.10">
    <property type="match status" value="1"/>
</dbReference>